<evidence type="ECO:0000313" key="2">
    <source>
        <dbReference type="Proteomes" id="UP000719766"/>
    </source>
</evidence>
<name>A0A9P7DYD3_9AGAM</name>
<sequence>MTSSQNNPPLFETVAASCAICHVNLLAIELVEQGCWLFNSGQSKTSTQSSATITDRAAADRAAMEYMRLTRQWETVVAEIRDLPAFSWLLLPPSYEDFQLAVRQGQVIILIASE</sequence>
<protein>
    <submittedName>
        <fullName evidence="1">Uncharacterized protein</fullName>
    </submittedName>
</protein>
<dbReference type="OrthoDB" id="2689709at2759"/>
<keyword evidence="2" id="KW-1185">Reference proteome</keyword>
<accession>A0A9P7DYD3</accession>
<proteinExistence type="predicted"/>
<gene>
    <name evidence="1" type="ORF">HD556DRAFT_1302874</name>
</gene>
<reference evidence="1" key="1">
    <citation type="journal article" date="2020" name="New Phytol.">
        <title>Comparative genomics reveals dynamic genome evolution in host specialist ectomycorrhizal fungi.</title>
        <authorList>
            <person name="Lofgren L.A."/>
            <person name="Nguyen N.H."/>
            <person name="Vilgalys R."/>
            <person name="Ruytinx J."/>
            <person name="Liao H.L."/>
            <person name="Branco S."/>
            <person name="Kuo A."/>
            <person name="LaButti K."/>
            <person name="Lipzen A."/>
            <person name="Andreopoulos W."/>
            <person name="Pangilinan J."/>
            <person name="Riley R."/>
            <person name="Hundley H."/>
            <person name="Na H."/>
            <person name="Barry K."/>
            <person name="Grigoriev I.V."/>
            <person name="Stajich J.E."/>
            <person name="Kennedy P.G."/>
        </authorList>
    </citation>
    <scope>NUCLEOTIDE SEQUENCE</scope>
    <source>
        <strain evidence="1">S12</strain>
    </source>
</reference>
<evidence type="ECO:0000313" key="1">
    <source>
        <dbReference type="EMBL" id="KAG1806385.1"/>
    </source>
</evidence>
<organism evidence="1 2">
    <name type="scientific">Suillus plorans</name>
    <dbReference type="NCBI Taxonomy" id="116603"/>
    <lineage>
        <taxon>Eukaryota</taxon>
        <taxon>Fungi</taxon>
        <taxon>Dikarya</taxon>
        <taxon>Basidiomycota</taxon>
        <taxon>Agaricomycotina</taxon>
        <taxon>Agaricomycetes</taxon>
        <taxon>Agaricomycetidae</taxon>
        <taxon>Boletales</taxon>
        <taxon>Suillineae</taxon>
        <taxon>Suillaceae</taxon>
        <taxon>Suillus</taxon>
    </lineage>
</organism>
<dbReference type="GeneID" id="64593325"/>
<dbReference type="AlphaFoldDB" id="A0A9P7DYD3"/>
<dbReference type="RefSeq" id="XP_041166856.1">
    <property type="nucleotide sequence ID" value="XM_041299561.1"/>
</dbReference>
<dbReference type="EMBL" id="JABBWE010000002">
    <property type="protein sequence ID" value="KAG1806385.1"/>
    <property type="molecule type" value="Genomic_DNA"/>
</dbReference>
<comment type="caution">
    <text evidence="1">The sequence shown here is derived from an EMBL/GenBank/DDBJ whole genome shotgun (WGS) entry which is preliminary data.</text>
</comment>
<dbReference type="Proteomes" id="UP000719766">
    <property type="component" value="Unassembled WGS sequence"/>
</dbReference>